<proteinExistence type="predicted"/>
<dbReference type="PROSITE" id="PS51257">
    <property type="entry name" value="PROKAR_LIPOPROTEIN"/>
    <property type="match status" value="1"/>
</dbReference>
<dbReference type="Pfam" id="PF01547">
    <property type="entry name" value="SBP_bac_1"/>
    <property type="match status" value="1"/>
</dbReference>
<dbReference type="SUPFAM" id="SSF53850">
    <property type="entry name" value="Periplasmic binding protein-like II"/>
    <property type="match status" value="1"/>
</dbReference>
<accession>A0ABP4QFW7</accession>
<dbReference type="RefSeq" id="WP_344199649.1">
    <property type="nucleotide sequence ID" value="NZ_BAAAND010000012.1"/>
</dbReference>
<comment type="caution">
    <text evidence="2">The sequence shown here is derived from an EMBL/GenBank/DDBJ whole genome shotgun (WGS) entry which is preliminary data.</text>
</comment>
<keyword evidence="1" id="KW-0732">Signal</keyword>
<dbReference type="PANTHER" id="PTHR43649">
    <property type="entry name" value="ARABINOSE-BINDING PROTEIN-RELATED"/>
    <property type="match status" value="1"/>
</dbReference>
<dbReference type="InterPro" id="IPR050490">
    <property type="entry name" value="Bact_solute-bd_prot1"/>
</dbReference>
<dbReference type="Proteomes" id="UP001500190">
    <property type="component" value="Unassembled WGS sequence"/>
</dbReference>
<dbReference type="InterPro" id="IPR006059">
    <property type="entry name" value="SBP"/>
</dbReference>
<name>A0ABP4QFW7_9ACTN</name>
<organism evidence="2 3">
    <name type="scientific">Kribbella karoonensis</name>
    <dbReference type="NCBI Taxonomy" id="324851"/>
    <lineage>
        <taxon>Bacteria</taxon>
        <taxon>Bacillati</taxon>
        <taxon>Actinomycetota</taxon>
        <taxon>Actinomycetes</taxon>
        <taxon>Propionibacteriales</taxon>
        <taxon>Kribbellaceae</taxon>
        <taxon>Kribbella</taxon>
    </lineage>
</organism>
<evidence type="ECO:0000313" key="2">
    <source>
        <dbReference type="EMBL" id="GAA1610277.1"/>
    </source>
</evidence>
<evidence type="ECO:0000256" key="1">
    <source>
        <dbReference type="SAM" id="SignalP"/>
    </source>
</evidence>
<sequence length="534" mass="57864">MPTPFSRRTVLRGLAAAAVGSPLLSACSTGPKVSNTKPAVNTVKLPTYVPFKGPAPQYPSTVPGAPAGFSKYPAEAVKTVTKAPLSKPMSGMVGIFSPLPTPRAKNAAWQEVESRLGAQLDLTIVPNSDYLTKFQTAVAGKKLPDVSLYAGVDHPAEFFNAMAVDLTPYLSGDAVKDYPNLAAVPTLAWKDCVVDNKLFMLPIPRGGCAGAGFYNQALFDKAGIKSMPTTTEEYYDALVELTRPQDGHWGYINTTGNTYFQIIAMMFGVPYGWRHENGQLTADVETDEYAAAIEFQARMVKNKLQVPGSDGIDGTARTNGFKAGKAAFVQDGLPGYLGYWTGMPEGKPLPYIPAGRPGQKAVTYYDNVTFGSTLIGKKGNDESRVHELLGALNFFAAPFGSEEYTLLHYGVEGTEHTLDKNGFPVLTDQGTRDLTVPWNYLAGPGLTVSNADPEYVRRYIEANGTVNRTALENPCKNLISPTADKVGKQLGQDIADVRNDIVAGRRPMTDWKPAVEKWRKNGGDKIRQEYRTVL</sequence>
<dbReference type="InterPro" id="IPR006311">
    <property type="entry name" value="TAT_signal"/>
</dbReference>
<gene>
    <name evidence="2" type="ORF">GCM10009742_71210</name>
</gene>
<evidence type="ECO:0000313" key="3">
    <source>
        <dbReference type="Proteomes" id="UP001500190"/>
    </source>
</evidence>
<dbReference type="EMBL" id="BAAAND010000012">
    <property type="protein sequence ID" value="GAA1610277.1"/>
    <property type="molecule type" value="Genomic_DNA"/>
</dbReference>
<dbReference type="Gene3D" id="3.40.190.10">
    <property type="entry name" value="Periplasmic binding protein-like II"/>
    <property type="match status" value="1"/>
</dbReference>
<dbReference type="PROSITE" id="PS51318">
    <property type="entry name" value="TAT"/>
    <property type="match status" value="1"/>
</dbReference>
<protein>
    <submittedName>
        <fullName evidence="2">Extracellular solute-binding protein</fullName>
    </submittedName>
</protein>
<dbReference type="PANTHER" id="PTHR43649:SF12">
    <property type="entry name" value="DIACETYLCHITOBIOSE BINDING PROTEIN DASA"/>
    <property type="match status" value="1"/>
</dbReference>
<keyword evidence="3" id="KW-1185">Reference proteome</keyword>
<reference evidence="3" key="1">
    <citation type="journal article" date="2019" name="Int. J. Syst. Evol. Microbiol.">
        <title>The Global Catalogue of Microorganisms (GCM) 10K type strain sequencing project: providing services to taxonomists for standard genome sequencing and annotation.</title>
        <authorList>
            <consortium name="The Broad Institute Genomics Platform"/>
            <consortium name="The Broad Institute Genome Sequencing Center for Infectious Disease"/>
            <person name="Wu L."/>
            <person name="Ma J."/>
        </authorList>
    </citation>
    <scope>NUCLEOTIDE SEQUENCE [LARGE SCALE GENOMIC DNA]</scope>
    <source>
        <strain evidence="3">JCM 14304</strain>
    </source>
</reference>
<feature type="signal peptide" evidence="1">
    <location>
        <begin position="1"/>
        <end position="26"/>
    </location>
</feature>
<feature type="chain" id="PRO_5045234758" evidence="1">
    <location>
        <begin position="27"/>
        <end position="534"/>
    </location>
</feature>